<comment type="caution">
    <text evidence="2">The sequence shown here is derived from an EMBL/GenBank/DDBJ whole genome shotgun (WGS) entry which is preliminary data.</text>
</comment>
<dbReference type="EMBL" id="JAGTJR010000074">
    <property type="protein sequence ID" value="KAH7016658.1"/>
    <property type="molecule type" value="Genomic_DNA"/>
</dbReference>
<gene>
    <name evidence="2" type="ORF">B0J12DRAFT_417591</name>
</gene>
<reference evidence="2 3" key="1">
    <citation type="journal article" date="2021" name="Nat. Commun.">
        <title>Genetic determinants of endophytism in the Arabidopsis root mycobiome.</title>
        <authorList>
            <person name="Mesny F."/>
            <person name="Miyauchi S."/>
            <person name="Thiergart T."/>
            <person name="Pickel B."/>
            <person name="Atanasova L."/>
            <person name="Karlsson M."/>
            <person name="Huettel B."/>
            <person name="Barry K.W."/>
            <person name="Haridas S."/>
            <person name="Chen C."/>
            <person name="Bauer D."/>
            <person name="Andreopoulos W."/>
            <person name="Pangilinan J."/>
            <person name="LaButti K."/>
            <person name="Riley R."/>
            <person name="Lipzen A."/>
            <person name="Clum A."/>
            <person name="Drula E."/>
            <person name="Henrissat B."/>
            <person name="Kohler A."/>
            <person name="Grigoriev I.V."/>
            <person name="Martin F.M."/>
            <person name="Hacquard S."/>
        </authorList>
    </citation>
    <scope>NUCLEOTIDE SEQUENCE [LARGE SCALE GENOMIC DNA]</scope>
    <source>
        <strain evidence="2 3">MPI-SDFR-AT-0080</strain>
    </source>
</reference>
<dbReference type="Proteomes" id="UP000774617">
    <property type="component" value="Unassembled WGS sequence"/>
</dbReference>
<protein>
    <submittedName>
        <fullName evidence="2">Uncharacterized protein</fullName>
    </submittedName>
</protein>
<keyword evidence="3" id="KW-1185">Reference proteome</keyword>
<evidence type="ECO:0000313" key="3">
    <source>
        <dbReference type="Proteomes" id="UP000774617"/>
    </source>
</evidence>
<sequence length="490" mass="54672">MPLEIISAQLIPMSSRRRIPNSRALFEDHAIVAQKNNEHGVWTGCSLSLKFDQTRARGIVNLRLKAEFNEVNARYVTLQLSPENFHQLGADFDPQKVPVPIRQHFGHNLVPQSHGQVIILSISMNTPGRLITPKDAAILTPLSQYQTPVQKFQCLCQATRLLLYIPTRNFSQMRRSALESFISLAHASRLTSTPSDLRDAYTGRGGRESTWAVFNITEPPPSYESQTEQVTFKRVRQESPASQTGASHKKLAGESGAVSRDLPAYVPNTDSDTDFSHLTSPFRSSHAAISPEPGSVQQKLLQEMLRAELNVALPALLREMLPELIRDLLPDALKNFIVAPSSSQPSSEGDNFIERVVVQHLPQAVRDYIILEDPMEVYLYNVDAAIEEARETAVLEVKEATDESISEIKQAETDVVERLTGVNWNVIGKEIMGLTPSQQGSDLHQERSPVQGISRDGIQHHELGELSDGENKIRPANAQRYDRVSRWTGL</sequence>
<evidence type="ECO:0000256" key="1">
    <source>
        <dbReference type="SAM" id="MobiDB-lite"/>
    </source>
</evidence>
<accession>A0ABQ8FU96</accession>
<feature type="region of interest" description="Disordered" evidence="1">
    <location>
        <begin position="217"/>
        <end position="279"/>
    </location>
</feature>
<evidence type="ECO:0000313" key="2">
    <source>
        <dbReference type="EMBL" id="KAH7016658.1"/>
    </source>
</evidence>
<organism evidence="2 3">
    <name type="scientific">Macrophomina phaseolina</name>
    <dbReference type="NCBI Taxonomy" id="35725"/>
    <lineage>
        <taxon>Eukaryota</taxon>
        <taxon>Fungi</taxon>
        <taxon>Dikarya</taxon>
        <taxon>Ascomycota</taxon>
        <taxon>Pezizomycotina</taxon>
        <taxon>Dothideomycetes</taxon>
        <taxon>Dothideomycetes incertae sedis</taxon>
        <taxon>Botryosphaeriales</taxon>
        <taxon>Botryosphaeriaceae</taxon>
        <taxon>Macrophomina</taxon>
    </lineage>
</organism>
<proteinExistence type="predicted"/>
<name>A0ABQ8FU96_9PEZI</name>